<evidence type="ECO:0000313" key="1">
    <source>
        <dbReference type="EMBL" id="MCU6671325.1"/>
    </source>
</evidence>
<comment type="caution">
    <text evidence="1">The sequence shown here is derived from an EMBL/GenBank/DDBJ whole genome shotgun (WGS) entry which is preliminary data.</text>
</comment>
<name>A0A9J6QSN5_9ENTR</name>
<protein>
    <submittedName>
        <fullName evidence="1">Uncharacterized protein</fullName>
    </submittedName>
</protein>
<dbReference type="EMBL" id="JAMGZJ010000078">
    <property type="protein sequence ID" value="MCU6671325.1"/>
    <property type="molecule type" value="Genomic_DNA"/>
</dbReference>
<accession>A0A9J6QSN5</accession>
<dbReference type="Proteomes" id="UP001061282">
    <property type="component" value="Unassembled WGS sequence"/>
</dbReference>
<proteinExistence type="predicted"/>
<dbReference type="RefSeq" id="WP_271269808.1">
    <property type="nucleotide sequence ID" value="NZ_JAMGZJ010000078.1"/>
</dbReference>
<organism evidence="1 2">
    <name type="scientific">Silvania confinis</name>
    <dbReference type="NCBI Taxonomy" id="2926470"/>
    <lineage>
        <taxon>Bacteria</taxon>
        <taxon>Pseudomonadati</taxon>
        <taxon>Pseudomonadota</taxon>
        <taxon>Gammaproteobacteria</taxon>
        <taxon>Enterobacterales</taxon>
        <taxon>Enterobacteriaceae</taxon>
        <taxon>Silvania</taxon>
    </lineage>
</organism>
<keyword evidence="2" id="KW-1185">Reference proteome</keyword>
<evidence type="ECO:0000313" key="2">
    <source>
        <dbReference type="Proteomes" id="UP001061282"/>
    </source>
</evidence>
<sequence>MENPASLCLTLTHTKFLPEHGQFKLLNLLKLEESDLTRYEWHQKSQSFRLSWNEEEGIGLEFDRTQGVHA</sequence>
<gene>
    <name evidence="1" type="ORF">M8013_21600</name>
</gene>
<reference evidence="1" key="1">
    <citation type="submission" date="2022-05" db="EMBL/GenBank/DDBJ databases">
        <title>Description of a novel species of Leclercia; Leclercia tamurae and the Proposal for a Novel Genus Silvania gen. nov. Containing Two Novel Species Silvania hatchlandensis sp. nov. and Silvania confinis sp. nov. Isolated from the Rhizosphere of Oak.</title>
        <authorList>
            <person name="Maddock D.W."/>
            <person name="Brady C.L."/>
            <person name="Denman S."/>
            <person name="Arnold D."/>
        </authorList>
    </citation>
    <scope>NUCLEOTIDE SEQUENCE</scope>
    <source>
        <strain evidence="1">H4N4</strain>
    </source>
</reference>
<dbReference type="AlphaFoldDB" id="A0A9J6QSN5"/>